<dbReference type="GeneID" id="76422849"/>
<evidence type="ECO:0000313" key="1">
    <source>
        <dbReference type="EMBL" id="QSZ66142.1"/>
    </source>
</evidence>
<organism evidence="1 2">
    <name type="scientific">Methanofollis aquaemaris</name>
    <dbReference type="NCBI Taxonomy" id="126734"/>
    <lineage>
        <taxon>Archaea</taxon>
        <taxon>Methanobacteriati</taxon>
        <taxon>Methanobacteriota</taxon>
        <taxon>Stenosarchaea group</taxon>
        <taxon>Methanomicrobia</taxon>
        <taxon>Methanomicrobiales</taxon>
        <taxon>Methanomicrobiaceae</taxon>
        <taxon>Methanofollis</taxon>
    </lineage>
</organism>
<dbReference type="RefSeq" id="WP_265581449.1">
    <property type="nucleotide sequence ID" value="NZ_CP036172.1"/>
</dbReference>
<reference evidence="1" key="2">
    <citation type="submission" date="2019-02" db="EMBL/GenBank/DDBJ databases">
        <authorList>
            <person name="Chen S.-C."/>
            <person name="Chien H.-H."/>
            <person name="Lai M.-C."/>
        </authorList>
    </citation>
    <scope>NUCLEOTIDE SEQUENCE</scope>
    <source>
        <strain evidence="1">N2F9704</strain>
    </source>
</reference>
<gene>
    <name evidence="1" type="ORF">RJ40_00810</name>
</gene>
<sequence>MEFLDWLEDNFPRDFYDEAIAQRALRHLRNPEKWDLFSEDYVLQRTSEGRWYECLVYEILLELSLRTDTVRSVVRKGADAPGPHIRPHPGQNGFYYSEKGNLTVRGNGQTIAEMDLFFVDHHGNLGFFEVITSAMGLKEFHDEICYKKRLLGSMLGQETVPFVLVSSADVSGYSSIQQIISEPDNLVLITNPVEEIRDLIYEGSIRKRPTKSDPHPKFLDLARIGSGDAFDYRAVHDRNRERVVRAMLSSGDDGMEAVSSVINPLSKKIMLGTLDEAGVEAMLHDRAVRIKDAVFGADDVNREFPRVVIAFDIPAYTPVIYLKVRGKEEYLKIVQAHSGDLVFQSTRTPARSMAGFYEWLNEEKPMVTAEVAESYASLFLDMN</sequence>
<protein>
    <submittedName>
        <fullName evidence="1">Uncharacterized protein</fullName>
    </submittedName>
</protein>
<keyword evidence="2" id="KW-1185">Reference proteome</keyword>
<proteinExistence type="predicted"/>
<reference evidence="1" key="1">
    <citation type="journal article" date="2001" name="Int. J. Syst. Evol. Microbiol.">
        <title>Methanofollis aquaemaris sp. nov., a methanogen isolated from an aquaculture fish pond.</title>
        <authorList>
            <person name="Lai M.C."/>
            <person name="Chen S.C."/>
        </authorList>
    </citation>
    <scope>NUCLEOTIDE SEQUENCE</scope>
    <source>
        <strain evidence="1">N2F9704</strain>
    </source>
</reference>
<accession>A0A8A3S1N9</accession>
<dbReference type="AlphaFoldDB" id="A0A8A3S1N9"/>
<name>A0A8A3S1N9_9EURY</name>
<evidence type="ECO:0000313" key="2">
    <source>
        <dbReference type="Proteomes" id="UP001042704"/>
    </source>
</evidence>
<dbReference type="KEGG" id="maqe:RJ40_00810"/>
<dbReference type="EMBL" id="CP036172">
    <property type="protein sequence ID" value="QSZ66142.1"/>
    <property type="molecule type" value="Genomic_DNA"/>
</dbReference>
<dbReference type="Proteomes" id="UP001042704">
    <property type="component" value="Chromosome"/>
</dbReference>